<comment type="similarity">
    <text evidence="2">In the C-terminal section; belongs to the trehalose phosphatase family.</text>
</comment>
<sequence>MEATPHSTPLQQGMAARGSMSSLPDLAAEECSTSLPTTRVDRLLRERIRRNRSHQAFDVYEDPPPEDPVLETVPEPLQGARLVVVANRLPVTVSKDASGRWQLQASAGGLVSALKGVSSYVTLWIGWPGIWVKPGRERDDLAAILKQEGFVPVWMDHTLLDLYYNGFCNSVLWQLFHYVPLNIDSWQKMAEHRAMQMQWQAYQVANEKFADVVLSEYLPSDAVWVQDYHLMLLPSLLKQAVHKMKVGFFLHTPFPSSEIYRTLPVREEVLRAVLAADLVGFHTYDYARHFISSCTRILGLEGTPEGVENNGVLTRVGTFPIGIDPERFTRALESEEVQSQTAKLLNRYAGRKIMLGVDRLDMVKGIPQKLLAYEKFLEEHPEWRDKVLLVQIAVPSRTDVPEYQKLRSMVHEIVGRINGQYGTLTYVPIYHLDTSLSFTELCALYAVTDVAMVTSLRDGMNLVSYEYVACQSDNAGVLVLSEFAGAAQSLGAGALLVNPWNISDMAAAIYDALSMSEEERRERHRQNYMHVQTHTAQHWADTFITELNDTHIEADLRMKGTPPPLDVPEVVRAYQSSRRRLIVLGYNATLTTSVEAPRLPKRQFEQVKALAKVNPRVMQSVCELCQDPANVVVIFSGSETSKLDEVFGHLPVWLAAENGVYVRPAARSPPPTTPRGQSTPGTSQGDNQGSQARPPLPQWKCVFDQVHCEWMESVQLVFDYFCERTPRSFVEARETSLVWNYKYADVEFGRIQARDLLQHLWTGPISNAPVEIIQGGKSVEVRPVGVTKGLAMQRLVAMIAVEGGIEAAAFDMVLCIGHLLGRDENLFSLFEGARIDGAAPAHNSRAERFANAVALANATGNGELGGIAALGGAAERARQRAAAAAAAAGGGGGALGLGGAGAGHGHAPGHNRSSSAGGIHLVMEEGPPTGRFGLDLPTGKLGSDGPGPAPPGRPPSASGTAAAPGGVPGLGAAAAGGGGSGGGAPGHPPPLRMTSGIAQALAAATQGPHSPFAHHSATALPSSTSPKSNIPVPMAGGRVGPSGGALLSPTHPHPQPHPHAQPGQHHADGLGPGAGHGHGPSGLGRTSGGSGGGAPPSAAGGPGPGADVPAGFRAGPGHLGGSGPGAAGPAAVRHAHRAPLSTQSMDRHDMGRAVASAMASNATSAADRLAGIFPPKYLYTCTVGRNRSKARYALATSAEVGDLLEAVVQQGIYNRPPTAMCAASAPADFGVGSLPAAPHQMHMAAGGRMDSASSSEPLSPDSILASLAMAGKAPYSREAALADRANSIALASEEASSLPHSPGPLSDFIPPPHLASLAAQAAQHHSHRHGGVGTSGGGGGGGNSGGRTGRRSQSSGAGALPGTYSAPVPAAPLLPIHLPAGSSPSHLRAPGPQNPTTAQPPHLYGQPHPHLHHPSGLQPHLQPGHGPSQNAHGSPAFVPPPPPQLLHPFHSPGLGGALHVCTHASPPNQPAPHAPHAQQVGVHPGPGPLGSLSSLDEDPREAEEREGSGGDGEEEGPGGAVHPVSGGSGSEWAPMQGAGPGGKAVSRKVLGDGA</sequence>
<dbReference type="Pfam" id="PF00982">
    <property type="entry name" value="Glyco_transf_20"/>
    <property type="match status" value="1"/>
</dbReference>
<dbReference type="NCBIfam" id="TIGR02400">
    <property type="entry name" value="trehalose_OtsA"/>
    <property type="match status" value="1"/>
</dbReference>
<evidence type="ECO:0000256" key="5">
    <source>
        <dbReference type="ARBA" id="ARBA00022679"/>
    </source>
</evidence>
<dbReference type="InterPro" id="IPR001830">
    <property type="entry name" value="Glyco_trans_20"/>
</dbReference>
<dbReference type="GO" id="GO:0003825">
    <property type="term" value="F:alpha,alpha-trehalose-phosphate synthase (UDP-forming) activity"/>
    <property type="evidence" value="ECO:0007669"/>
    <property type="project" value="UniProtKB-EC"/>
</dbReference>
<comment type="catalytic activity">
    <reaction evidence="6">
        <text>D-glucose 6-phosphate + UDP-alpha-D-glucose = alpha,alpha-trehalose 6-phosphate + UDP + H(+)</text>
        <dbReference type="Rhea" id="RHEA:18889"/>
        <dbReference type="ChEBI" id="CHEBI:15378"/>
        <dbReference type="ChEBI" id="CHEBI:58223"/>
        <dbReference type="ChEBI" id="CHEBI:58429"/>
        <dbReference type="ChEBI" id="CHEBI:58885"/>
        <dbReference type="ChEBI" id="CHEBI:61548"/>
        <dbReference type="EC" id="2.4.1.15"/>
    </reaction>
</comment>
<dbReference type="OrthoDB" id="755951at2759"/>
<dbReference type="CDD" id="cd03788">
    <property type="entry name" value="GT20_TPS"/>
    <property type="match status" value="1"/>
</dbReference>
<feature type="compositionally biased region" description="Low complexity" evidence="7">
    <location>
        <begin position="1366"/>
        <end position="1380"/>
    </location>
</feature>
<dbReference type="PANTHER" id="PTHR10788:SF106">
    <property type="entry name" value="BCDNA.GH08860"/>
    <property type="match status" value="1"/>
</dbReference>
<feature type="region of interest" description="Disordered" evidence="7">
    <location>
        <begin position="901"/>
        <end position="1135"/>
    </location>
</feature>
<evidence type="ECO:0000256" key="3">
    <source>
        <dbReference type="ARBA" id="ARBA00012538"/>
    </source>
</evidence>
<dbReference type="Proteomes" id="UP000612055">
    <property type="component" value="Unassembled WGS sequence"/>
</dbReference>
<feature type="compositionally biased region" description="Polar residues" evidence="7">
    <location>
        <begin position="1"/>
        <end position="11"/>
    </location>
</feature>
<dbReference type="FunFam" id="3.40.50.2000:FF:000046">
    <property type="entry name" value="alpha,alpha-trehalose-phosphate synthase [UDP-forming] 1"/>
    <property type="match status" value="1"/>
</dbReference>
<dbReference type="EC" id="2.4.1.15" evidence="3"/>
<evidence type="ECO:0000256" key="2">
    <source>
        <dbReference type="ARBA" id="ARBA00006330"/>
    </source>
</evidence>
<dbReference type="SUPFAM" id="SSF56784">
    <property type="entry name" value="HAD-like"/>
    <property type="match status" value="1"/>
</dbReference>
<dbReference type="FunFam" id="3.40.50.2000:FF:000039">
    <property type="entry name" value="alpha,alpha-trehalose-phosphate synthase [UDP-forming] 1-like"/>
    <property type="match status" value="1"/>
</dbReference>
<dbReference type="InterPro" id="IPR012766">
    <property type="entry name" value="Trehalose_OtsA"/>
</dbReference>
<feature type="compositionally biased region" description="Polar residues" evidence="7">
    <location>
        <begin position="676"/>
        <end position="691"/>
    </location>
</feature>
<proteinExistence type="inferred from homology"/>
<feature type="region of interest" description="Disordered" evidence="7">
    <location>
        <begin position="1317"/>
        <end position="1554"/>
    </location>
</feature>
<dbReference type="InterPro" id="IPR003337">
    <property type="entry name" value="Trehalose_PPase"/>
</dbReference>
<feature type="compositionally biased region" description="Gly residues" evidence="7">
    <location>
        <begin position="966"/>
        <end position="985"/>
    </location>
</feature>
<dbReference type="GO" id="GO:0005829">
    <property type="term" value="C:cytosol"/>
    <property type="evidence" value="ECO:0007669"/>
    <property type="project" value="TreeGrafter"/>
</dbReference>
<evidence type="ECO:0000313" key="8">
    <source>
        <dbReference type="EMBL" id="KAG2501762.1"/>
    </source>
</evidence>
<feature type="compositionally biased region" description="Gly residues" evidence="7">
    <location>
        <begin position="1070"/>
        <end position="1104"/>
    </location>
</feature>
<protein>
    <recommendedName>
        <fullName evidence="3">alpha,alpha-trehalose-phosphate synthase (UDP-forming)</fullName>
        <ecNumber evidence="3">2.4.1.15</ecNumber>
    </recommendedName>
</protein>
<feature type="compositionally biased region" description="Gly residues" evidence="7">
    <location>
        <begin position="1117"/>
        <end position="1126"/>
    </location>
</feature>
<feature type="region of interest" description="Disordered" evidence="7">
    <location>
        <begin position="1293"/>
        <end position="1312"/>
    </location>
</feature>
<name>A0A836C7G6_9CHLO</name>
<comment type="similarity">
    <text evidence="1">In the N-terminal section; belongs to the glycosyltransferase 20 family.</text>
</comment>
<feature type="compositionally biased region" description="Polar residues" evidence="7">
    <location>
        <begin position="1019"/>
        <end position="1028"/>
    </location>
</feature>
<feature type="region of interest" description="Disordered" evidence="7">
    <location>
        <begin position="1"/>
        <end position="31"/>
    </location>
</feature>
<dbReference type="Gene3D" id="3.40.50.2000">
    <property type="entry name" value="Glycogen Phosphorylase B"/>
    <property type="match status" value="2"/>
</dbReference>
<keyword evidence="5" id="KW-0808">Transferase</keyword>
<evidence type="ECO:0000256" key="4">
    <source>
        <dbReference type="ARBA" id="ARBA00022676"/>
    </source>
</evidence>
<dbReference type="SUPFAM" id="SSF53756">
    <property type="entry name" value="UDP-Glycosyltransferase/glycogen phosphorylase"/>
    <property type="match status" value="1"/>
</dbReference>
<gene>
    <name evidence="8" type="ORF">HYH03_000262</name>
</gene>
<feature type="region of interest" description="Disordered" evidence="7">
    <location>
        <begin position="664"/>
        <end position="694"/>
    </location>
</feature>
<organism evidence="8 9">
    <name type="scientific">Edaphochlamys debaryana</name>
    <dbReference type="NCBI Taxonomy" id="47281"/>
    <lineage>
        <taxon>Eukaryota</taxon>
        <taxon>Viridiplantae</taxon>
        <taxon>Chlorophyta</taxon>
        <taxon>core chlorophytes</taxon>
        <taxon>Chlorophyceae</taxon>
        <taxon>CS clade</taxon>
        <taxon>Chlamydomonadales</taxon>
        <taxon>Chlamydomonadales incertae sedis</taxon>
        <taxon>Edaphochlamys</taxon>
    </lineage>
</organism>
<reference evidence="8" key="1">
    <citation type="journal article" date="2020" name="bioRxiv">
        <title>Comparative genomics of Chlamydomonas.</title>
        <authorList>
            <person name="Craig R.J."/>
            <person name="Hasan A.R."/>
            <person name="Ness R.W."/>
            <person name="Keightley P.D."/>
        </authorList>
    </citation>
    <scope>NUCLEOTIDE SEQUENCE</scope>
    <source>
        <strain evidence="8">CCAP 11/70</strain>
    </source>
</reference>
<dbReference type="FunFam" id="3.30.70.1020:FF:000001">
    <property type="entry name" value="Alpha,alpha-trehalose-phosphate synthase [UDP-forming] 1"/>
    <property type="match status" value="1"/>
</dbReference>
<keyword evidence="9" id="KW-1185">Reference proteome</keyword>
<evidence type="ECO:0000256" key="7">
    <source>
        <dbReference type="SAM" id="MobiDB-lite"/>
    </source>
</evidence>
<dbReference type="GO" id="GO:0005992">
    <property type="term" value="P:trehalose biosynthetic process"/>
    <property type="evidence" value="ECO:0007669"/>
    <property type="project" value="InterPro"/>
</dbReference>
<keyword evidence="4" id="KW-0328">Glycosyltransferase</keyword>
<dbReference type="GO" id="GO:0004805">
    <property type="term" value="F:trehalose-phosphatase activity"/>
    <property type="evidence" value="ECO:0007669"/>
    <property type="project" value="TreeGrafter"/>
</dbReference>
<accession>A0A836C7G6</accession>
<evidence type="ECO:0000313" key="9">
    <source>
        <dbReference type="Proteomes" id="UP000612055"/>
    </source>
</evidence>
<dbReference type="EMBL" id="JAEHOE010000001">
    <property type="protein sequence ID" value="KAG2501762.1"/>
    <property type="molecule type" value="Genomic_DNA"/>
</dbReference>
<dbReference type="PANTHER" id="PTHR10788">
    <property type="entry name" value="TREHALOSE-6-PHOSPHATE SYNTHASE"/>
    <property type="match status" value="1"/>
</dbReference>
<feature type="compositionally biased region" description="Low complexity" evidence="7">
    <location>
        <begin position="955"/>
        <end position="965"/>
    </location>
</feature>
<evidence type="ECO:0000256" key="6">
    <source>
        <dbReference type="ARBA" id="ARBA00048039"/>
    </source>
</evidence>
<dbReference type="Pfam" id="PF02358">
    <property type="entry name" value="Trehalose_PPase"/>
    <property type="match status" value="1"/>
</dbReference>
<feature type="compositionally biased region" description="Gly residues" evidence="7">
    <location>
        <begin position="1331"/>
        <end position="1347"/>
    </location>
</feature>
<feature type="compositionally biased region" description="Low complexity" evidence="7">
    <location>
        <begin position="1105"/>
        <end position="1116"/>
    </location>
</feature>
<comment type="caution">
    <text evidence="8">The sequence shown here is derived from an EMBL/GenBank/DDBJ whole genome shotgun (WGS) entry which is preliminary data.</text>
</comment>
<dbReference type="InterPro" id="IPR036412">
    <property type="entry name" value="HAD-like_sf"/>
</dbReference>
<evidence type="ECO:0000256" key="1">
    <source>
        <dbReference type="ARBA" id="ARBA00005409"/>
    </source>
</evidence>